<dbReference type="Gene3D" id="2.60.120.260">
    <property type="entry name" value="Galactose-binding domain-like"/>
    <property type="match status" value="1"/>
</dbReference>
<proteinExistence type="inferred from homology"/>
<dbReference type="Gene3D" id="2.70.98.10">
    <property type="match status" value="1"/>
</dbReference>
<feature type="domain" description="Rhamnogalacturonan lyase" evidence="9">
    <location>
        <begin position="259"/>
        <end position="328"/>
    </location>
</feature>
<keyword evidence="5" id="KW-0964">Secreted</keyword>
<evidence type="ECO:0000259" key="8">
    <source>
        <dbReference type="Pfam" id="PF14683"/>
    </source>
</evidence>
<keyword evidence="6" id="KW-0732">Signal</keyword>
<dbReference type="InterPro" id="IPR013784">
    <property type="entry name" value="Carb-bd-like_fold"/>
</dbReference>
<dbReference type="PANTHER" id="PTHR32018:SF1">
    <property type="entry name" value="RHAMNOGALACTURONAN ENDOLYASE"/>
    <property type="match status" value="1"/>
</dbReference>
<dbReference type="InterPro" id="IPR051850">
    <property type="entry name" value="Polysacch_Lyase_4"/>
</dbReference>
<dbReference type="GO" id="GO:0030246">
    <property type="term" value="F:carbohydrate binding"/>
    <property type="evidence" value="ECO:0007669"/>
    <property type="project" value="InterPro"/>
</dbReference>
<dbReference type="GO" id="GO:0102210">
    <property type="term" value="F:rhamnogalacturonan endolyase activity"/>
    <property type="evidence" value="ECO:0007669"/>
    <property type="project" value="UniProtKB-EC"/>
</dbReference>
<keyword evidence="7 10" id="KW-0456">Lyase</keyword>
<comment type="similarity">
    <text evidence="3">Belongs to the polysaccharide lyase 4 family.</text>
</comment>
<keyword evidence="11" id="KW-1185">Reference proteome</keyword>
<comment type="subcellular location">
    <subcellularLocation>
        <location evidence="2">Secreted</location>
    </subcellularLocation>
</comment>
<dbReference type="PANTHER" id="PTHR32018">
    <property type="entry name" value="RHAMNOGALACTURONATE LYASE FAMILY PROTEIN"/>
    <property type="match status" value="1"/>
</dbReference>
<evidence type="ECO:0000313" key="11">
    <source>
        <dbReference type="Proteomes" id="UP000593562"/>
    </source>
</evidence>
<evidence type="ECO:0000256" key="2">
    <source>
        <dbReference type="ARBA" id="ARBA00004613"/>
    </source>
</evidence>
<dbReference type="Gene3D" id="2.60.40.1120">
    <property type="entry name" value="Carboxypeptidase-like, regulatory domain"/>
    <property type="match status" value="1"/>
</dbReference>
<evidence type="ECO:0000256" key="1">
    <source>
        <dbReference type="ARBA" id="ARBA00001324"/>
    </source>
</evidence>
<dbReference type="SUPFAM" id="SSF74650">
    <property type="entry name" value="Galactose mutarotase-like"/>
    <property type="match status" value="1"/>
</dbReference>
<evidence type="ECO:0000256" key="5">
    <source>
        <dbReference type="ARBA" id="ARBA00022525"/>
    </source>
</evidence>
<organism evidence="10 11">
    <name type="scientific">Tripterygium wilfordii</name>
    <name type="common">Thunder God vine</name>
    <dbReference type="NCBI Taxonomy" id="458696"/>
    <lineage>
        <taxon>Eukaryota</taxon>
        <taxon>Viridiplantae</taxon>
        <taxon>Streptophyta</taxon>
        <taxon>Embryophyta</taxon>
        <taxon>Tracheophyta</taxon>
        <taxon>Spermatophyta</taxon>
        <taxon>Magnoliopsida</taxon>
        <taxon>eudicotyledons</taxon>
        <taxon>Gunneridae</taxon>
        <taxon>Pentapetalae</taxon>
        <taxon>rosids</taxon>
        <taxon>fabids</taxon>
        <taxon>Celastrales</taxon>
        <taxon>Celastraceae</taxon>
        <taxon>Tripterygium</taxon>
    </lineage>
</organism>
<evidence type="ECO:0000256" key="6">
    <source>
        <dbReference type="ARBA" id="ARBA00022729"/>
    </source>
</evidence>
<protein>
    <recommendedName>
        <fullName evidence="4">rhamnogalacturonan endolyase</fullName>
        <ecNumber evidence="4">4.2.2.23</ecNumber>
    </recommendedName>
</protein>
<dbReference type="Proteomes" id="UP000593562">
    <property type="component" value="Unassembled WGS sequence"/>
</dbReference>
<dbReference type="Pfam" id="PF06045">
    <property type="entry name" value="Rhamnogal_lyase"/>
    <property type="match status" value="1"/>
</dbReference>
<dbReference type="CDD" id="cd10320">
    <property type="entry name" value="RGL4_N"/>
    <property type="match status" value="1"/>
</dbReference>
<evidence type="ECO:0000256" key="4">
    <source>
        <dbReference type="ARBA" id="ARBA00012437"/>
    </source>
</evidence>
<evidence type="ECO:0000256" key="3">
    <source>
        <dbReference type="ARBA" id="ARBA00010418"/>
    </source>
</evidence>
<dbReference type="InterPro" id="IPR011013">
    <property type="entry name" value="Gal_mutarotase_sf_dom"/>
</dbReference>
<dbReference type="GO" id="GO:0005975">
    <property type="term" value="P:carbohydrate metabolic process"/>
    <property type="evidence" value="ECO:0007669"/>
    <property type="project" value="InterPro"/>
</dbReference>
<comment type="caution">
    <text evidence="10">The sequence shown here is derived from an EMBL/GenBank/DDBJ whole genome shotgun (WGS) entry which is preliminary data.</text>
</comment>
<dbReference type="CDD" id="cd10316">
    <property type="entry name" value="RGL4_M"/>
    <property type="match status" value="1"/>
</dbReference>
<dbReference type="EMBL" id="JAAARO010000006">
    <property type="protein sequence ID" value="KAF5746763.1"/>
    <property type="molecule type" value="Genomic_DNA"/>
</dbReference>
<name>A0A7J7DKC7_TRIWF</name>
<dbReference type="InterPro" id="IPR010325">
    <property type="entry name" value="Rhamnogal_lyase"/>
</dbReference>
<dbReference type="InterPro" id="IPR029413">
    <property type="entry name" value="RG-lyase_II"/>
</dbReference>
<sequence length="538" mass="61699">MRIWNLSLDGKLVPLDIDLRYVLLRNSSGFYSYAIFKHSKEWPSSSFGSARLVFKLSKDKFRYMAISDKRQRYMPLPEDRKSDRADSLAYREAVRLVKPKERQFKGEVDDKYQYSVESKDLKVHGWISTDKRSTGFWQITPSNEYRSGGPLKQELTSHVGPTCLTVFLSGHYVGDALEVKIAANETWKKVYGPVFIYFNSASTSDAKSQLWQDAKRQMKTEVQNWPYCFPASEDFPKPNQRGSVTGRLSVLDRTSIPARDAHVGLALPGTASSWQTESKGYQFWTRTNDEGYFSISGVRPGTYNLYAWVPGFIGDYVYDVLVNVTADSPVKVGNLVYEPPKDGPTLWEIGIPDRSAAEFFIPDPNPKYINKLYVNDTDNKFRQYGLWERYAELYPNGDLVYDVSSSDYRKDWFFAQVTRRVGDNFEATNWQIKFRLDRVHRTKTYKLRVALASESLSDLEVRINNENSYRPMFSTGVIGTDNVIARHGIHGLYYLFNFDVPGSPLVAGDNTIFLRQRRGGGPFVGIMYDYIRFEGPPS</sequence>
<accession>A0A7J7DKC7</accession>
<dbReference type="OrthoDB" id="2130367at2759"/>
<reference evidence="10 11" key="1">
    <citation type="journal article" date="2020" name="Nat. Commun.">
        <title>Genome of Tripterygium wilfordii and identification of cytochrome P450 involved in triptolide biosynthesis.</title>
        <authorList>
            <person name="Tu L."/>
            <person name="Su P."/>
            <person name="Zhang Z."/>
            <person name="Gao L."/>
            <person name="Wang J."/>
            <person name="Hu T."/>
            <person name="Zhou J."/>
            <person name="Zhang Y."/>
            <person name="Zhao Y."/>
            <person name="Liu Y."/>
            <person name="Song Y."/>
            <person name="Tong Y."/>
            <person name="Lu Y."/>
            <person name="Yang J."/>
            <person name="Xu C."/>
            <person name="Jia M."/>
            <person name="Peters R.J."/>
            <person name="Huang L."/>
            <person name="Gao W."/>
        </authorList>
    </citation>
    <scope>NUCLEOTIDE SEQUENCE [LARGE SCALE GENOMIC DNA]</scope>
    <source>
        <strain evidence="11">cv. XIE 37</strain>
        <tissue evidence="10">Leaf</tissue>
    </source>
</reference>
<gene>
    <name evidence="10" type="ORF">HS088_TW06G00937</name>
</gene>
<dbReference type="InParanoid" id="A0A7J7DKC7"/>
<dbReference type="GO" id="GO:0005576">
    <property type="term" value="C:extracellular region"/>
    <property type="evidence" value="ECO:0007669"/>
    <property type="project" value="UniProtKB-SubCell"/>
</dbReference>
<evidence type="ECO:0000256" key="7">
    <source>
        <dbReference type="ARBA" id="ARBA00023239"/>
    </source>
</evidence>
<dbReference type="Pfam" id="PF14686">
    <property type="entry name" value="fn3_3"/>
    <property type="match status" value="1"/>
</dbReference>
<evidence type="ECO:0000313" key="10">
    <source>
        <dbReference type="EMBL" id="KAF5746763.1"/>
    </source>
</evidence>
<dbReference type="CDD" id="cd10317">
    <property type="entry name" value="RGL4_C"/>
    <property type="match status" value="1"/>
</dbReference>
<dbReference type="EC" id="4.2.2.23" evidence="4"/>
<dbReference type="InterPro" id="IPR029411">
    <property type="entry name" value="RG-lyase_III"/>
</dbReference>
<evidence type="ECO:0000259" key="9">
    <source>
        <dbReference type="Pfam" id="PF14686"/>
    </source>
</evidence>
<dbReference type="AlphaFoldDB" id="A0A7J7DKC7"/>
<dbReference type="SUPFAM" id="SSF49452">
    <property type="entry name" value="Starch-binding domain-like"/>
    <property type="match status" value="1"/>
</dbReference>
<feature type="domain" description="Rhamnogalacturonan lyase" evidence="8">
    <location>
        <begin position="345"/>
        <end position="533"/>
    </location>
</feature>
<dbReference type="SUPFAM" id="SSF49785">
    <property type="entry name" value="Galactose-binding domain-like"/>
    <property type="match status" value="1"/>
</dbReference>
<comment type="catalytic activity">
    <reaction evidence="1">
        <text>Endotype eliminative cleavage of L-alpha-rhamnopyranosyl-(1-&gt;4)-alpha-D-galactopyranosyluronic acid bonds of rhamnogalacturonan I domains in ramified hairy regions of pectin leaving L-rhamnopyranose at the reducing end and 4-deoxy-4,5-unsaturated D-galactopyranosyluronic acid at the non-reducing end.</text>
        <dbReference type="EC" id="4.2.2.23"/>
    </reaction>
</comment>
<dbReference type="Pfam" id="PF14683">
    <property type="entry name" value="CBM-like"/>
    <property type="match status" value="1"/>
</dbReference>
<dbReference type="InterPro" id="IPR014718">
    <property type="entry name" value="GH-type_carb-bd"/>
</dbReference>
<dbReference type="InterPro" id="IPR008979">
    <property type="entry name" value="Galactose-bd-like_sf"/>
</dbReference>